<proteinExistence type="predicted"/>
<dbReference type="RefSeq" id="WP_132702519.1">
    <property type="nucleotide sequence ID" value="NZ_SMGI01000001.1"/>
</dbReference>
<dbReference type="InterPro" id="IPR024311">
    <property type="entry name" value="Lipocalin-like"/>
</dbReference>
<evidence type="ECO:0000313" key="2">
    <source>
        <dbReference type="EMBL" id="TCK68615.1"/>
    </source>
</evidence>
<comment type="caution">
    <text evidence="2">The sequence shown here is derived from an EMBL/GenBank/DDBJ whole genome shotgun (WGS) entry which is preliminary data.</text>
</comment>
<dbReference type="OrthoDB" id="955522at2"/>
<accession>A0A4R1KTU1</accession>
<protein>
    <recommendedName>
        <fullName evidence="1">Lipocalin-like domain-containing protein</fullName>
    </recommendedName>
</protein>
<gene>
    <name evidence="2" type="ORF">DFQ05_0123</name>
</gene>
<dbReference type="Proteomes" id="UP000295714">
    <property type="component" value="Unassembled WGS sequence"/>
</dbReference>
<evidence type="ECO:0000313" key="3">
    <source>
        <dbReference type="Proteomes" id="UP000295714"/>
    </source>
</evidence>
<feature type="domain" description="Lipocalin-like" evidence="1">
    <location>
        <begin position="27"/>
        <end position="115"/>
    </location>
</feature>
<dbReference type="PROSITE" id="PS51257">
    <property type="entry name" value="PROKAR_LIPOPROTEIN"/>
    <property type="match status" value="1"/>
</dbReference>
<sequence length="130" mass="13937">MKNVGLILIFCILFLSCDNDDANNAELIGDWQLIEVLADPGDGSGVFMPVTSNKILSFNSDGTVTSNGIICSISTDTDTPSSGTFSEEDMSITTSACSLADFDYTFEINGDTLTFFVVCIEACGVKYQKL</sequence>
<reference evidence="2 3" key="1">
    <citation type="journal article" date="2015" name="Stand. Genomic Sci.">
        <title>Genomic Encyclopedia of Bacterial and Archaeal Type Strains, Phase III: the genomes of soil and plant-associated and newly described type strains.</title>
        <authorList>
            <person name="Whitman W.B."/>
            <person name="Woyke T."/>
            <person name="Klenk H.P."/>
            <person name="Zhou Y."/>
            <person name="Lilburn T.G."/>
            <person name="Beck B.J."/>
            <person name="De Vos P."/>
            <person name="Vandamme P."/>
            <person name="Eisen J.A."/>
            <person name="Garrity G."/>
            <person name="Hugenholtz P."/>
            <person name="Kyrpides N.C."/>
        </authorList>
    </citation>
    <scope>NUCLEOTIDE SEQUENCE [LARGE SCALE GENOMIC DNA]</scope>
    <source>
        <strain evidence="2 3">CECT 8445</strain>
    </source>
</reference>
<name>A0A4R1KTU1_9FLAO</name>
<keyword evidence="3" id="KW-1185">Reference proteome</keyword>
<dbReference type="AlphaFoldDB" id="A0A4R1KTU1"/>
<dbReference type="EMBL" id="SMGI01000001">
    <property type="protein sequence ID" value="TCK68615.1"/>
    <property type="molecule type" value="Genomic_DNA"/>
</dbReference>
<organism evidence="2 3">
    <name type="scientific">Winogradskyella wandonensis</name>
    <dbReference type="NCBI Taxonomy" id="1442586"/>
    <lineage>
        <taxon>Bacteria</taxon>
        <taxon>Pseudomonadati</taxon>
        <taxon>Bacteroidota</taxon>
        <taxon>Flavobacteriia</taxon>
        <taxon>Flavobacteriales</taxon>
        <taxon>Flavobacteriaceae</taxon>
        <taxon>Winogradskyella</taxon>
    </lineage>
</organism>
<evidence type="ECO:0000259" key="1">
    <source>
        <dbReference type="Pfam" id="PF13648"/>
    </source>
</evidence>
<dbReference type="Pfam" id="PF13648">
    <property type="entry name" value="Lipocalin_4"/>
    <property type="match status" value="1"/>
</dbReference>